<dbReference type="AlphaFoldDB" id="A0A176VYL7"/>
<feature type="compositionally biased region" description="Acidic residues" evidence="1">
    <location>
        <begin position="23"/>
        <end position="40"/>
    </location>
</feature>
<feature type="compositionally biased region" description="Basic residues" evidence="1">
    <location>
        <begin position="199"/>
        <end position="208"/>
    </location>
</feature>
<feature type="region of interest" description="Disordered" evidence="1">
    <location>
        <begin position="230"/>
        <end position="276"/>
    </location>
</feature>
<gene>
    <name evidence="2" type="ORF">AXG93_2145s1560</name>
</gene>
<feature type="region of interest" description="Disordered" evidence="1">
    <location>
        <begin position="1"/>
        <end position="40"/>
    </location>
</feature>
<evidence type="ECO:0000313" key="3">
    <source>
        <dbReference type="Proteomes" id="UP000077202"/>
    </source>
</evidence>
<feature type="compositionally biased region" description="Polar residues" evidence="1">
    <location>
        <begin position="247"/>
        <end position="259"/>
    </location>
</feature>
<comment type="caution">
    <text evidence="2">The sequence shown here is derived from an EMBL/GenBank/DDBJ whole genome shotgun (WGS) entry which is preliminary data.</text>
</comment>
<proteinExistence type="predicted"/>
<dbReference type="Proteomes" id="UP000077202">
    <property type="component" value="Unassembled WGS sequence"/>
</dbReference>
<dbReference type="EMBL" id="LVLJ01002289">
    <property type="protein sequence ID" value="OAE25857.1"/>
    <property type="molecule type" value="Genomic_DNA"/>
</dbReference>
<evidence type="ECO:0000256" key="1">
    <source>
        <dbReference type="SAM" id="MobiDB-lite"/>
    </source>
</evidence>
<reference evidence="2" key="1">
    <citation type="submission" date="2016-03" db="EMBL/GenBank/DDBJ databases">
        <title>Mechanisms controlling the formation of the plant cell surface in tip-growing cells are functionally conserved among land plants.</title>
        <authorList>
            <person name="Honkanen S."/>
            <person name="Jones V.A."/>
            <person name="Morieri G."/>
            <person name="Champion C."/>
            <person name="Hetherington A.J."/>
            <person name="Kelly S."/>
            <person name="Saint-Marcoux D."/>
            <person name="Proust H."/>
            <person name="Prescott H."/>
            <person name="Dolan L."/>
        </authorList>
    </citation>
    <scope>NUCLEOTIDE SEQUENCE [LARGE SCALE GENOMIC DNA]</scope>
    <source>
        <tissue evidence="2">Whole gametophyte</tissue>
    </source>
</reference>
<sequence length="276" mass="31115">MTRSQATLEDTLDSSKDDTSNIDPDESFSDDESLEDTQADPELEKNLDLEKTMNMLRQVTLVITRDDTMKKHEKSKNLTTVLCFLDRGLSTPQVHEWAEAELIRSKKLKIVLITAIGSRNYHIRFQSQRDRDLALSRTRITYLRQDFIIVKWTLEAEDLSYSLAPVILLQIALEILCSRPRKVQGPAVDPNGNGQGRKALLRRRRSKHTATTIRGSGEWKTRLPRLLPPLQSFANSPAPKARAMSTGGRSPLSTHTSLIDNHAEQAANGDKAFQRG</sequence>
<name>A0A176VYL7_MARPO</name>
<organism evidence="2 3">
    <name type="scientific">Marchantia polymorpha subsp. ruderalis</name>
    <dbReference type="NCBI Taxonomy" id="1480154"/>
    <lineage>
        <taxon>Eukaryota</taxon>
        <taxon>Viridiplantae</taxon>
        <taxon>Streptophyta</taxon>
        <taxon>Embryophyta</taxon>
        <taxon>Marchantiophyta</taxon>
        <taxon>Marchantiopsida</taxon>
        <taxon>Marchantiidae</taxon>
        <taxon>Marchantiales</taxon>
        <taxon>Marchantiaceae</taxon>
        <taxon>Marchantia</taxon>
    </lineage>
</organism>
<accession>A0A176VYL7</accession>
<evidence type="ECO:0000313" key="2">
    <source>
        <dbReference type="EMBL" id="OAE25857.1"/>
    </source>
</evidence>
<protein>
    <submittedName>
        <fullName evidence="2">Uncharacterized protein</fullName>
    </submittedName>
</protein>
<keyword evidence="3" id="KW-1185">Reference proteome</keyword>
<feature type="region of interest" description="Disordered" evidence="1">
    <location>
        <begin position="183"/>
        <end position="218"/>
    </location>
</feature>